<dbReference type="PROSITE" id="PS50181">
    <property type="entry name" value="FBOX"/>
    <property type="match status" value="1"/>
</dbReference>
<dbReference type="Gene3D" id="3.80.10.10">
    <property type="entry name" value="Ribonuclease Inhibitor"/>
    <property type="match status" value="1"/>
</dbReference>
<name>A0A484KE35_9ASTE</name>
<dbReference type="AlphaFoldDB" id="A0A484KE35"/>
<dbReference type="InterPro" id="IPR032675">
    <property type="entry name" value="LRR_dom_sf"/>
</dbReference>
<dbReference type="InterPro" id="IPR053772">
    <property type="entry name" value="At1g61320/At1g61330-like"/>
</dbReference>
<dbReference type="SUPFAM" id="SSF81383">
    <property type="entry name" value="F-box domain"/>
    <property type="match status" value="1"/>
</dbReference>
<evidence type="ECO:0000313" key="2">
    <source>
        <dbReference type="EMBL" id="VFQ63640.1"/>
    </source>
</evidence>
<dbReference type="EMBL" id="OOIL02000305">
    <property type="protein sequence ID" value="VFQ63640.1"/>
    <property type="molecule type" value="Genomic_DNA"/>
</dbReference>
<dbReference type="InterPro" id="IPR001810">
    <property type="entry name" value="F-box_dom"/>
</dbReference>
<reference evidence="2 3" key="1">
    <citation type="submission" date="2018-04" db="EMBL/GenBank/DDBJ databases">
        <authorList>
            <person name="Vogel A."/>
        </authorList>
    </citation>
    <scope>NUCLEOTIDE SEQUENCE [LARGE SCALE GENOMIC DNA]</scope>
</reference>
<dbReference type="SMART" id="SM00256">
    <property type="entry name" value="FBOX"/>
    <property type="match status" value="1"/>
</dbReference>
<dbReference type="Gene3D" id="1.20.1280.50">
    <property type="match status" value="1"/>
</dbReference>
<sequence length="508" mass="58158">MSISYGFNNLQGSWSQPRVLLPLLAVTGLGLGIGIICSSLKRSQVCNKYGEDLISELPEDVLCLILSQLPTKDAVRTSILSRRWRNLHVFLPRLSLKCPCAFKEPSSQQDDTGLLDRCKCRILTFIDRFIRLRQCACRRYWDNHGILTFMDRFLQLQQRHNIKSFQLSCCLGEEFSSRVERWMRYAARSNIEELVLRLSCDDPGSTRGLITLSFQGKFQTLSLLRLDAVSLVNDELGSIFSACPKLESLMLTYCRLPSSLLMWVGRHMLKSFTMTSCIGVKDIVLWAWNLTSLEIACSQKINIFLRIVPKLKHLFVRLKYSDHLSYIINEVVKNLPELETLHVESRLSEMYYSSLGGRELNNFVNLKEVYVLVDFRDMCGVQHIASIISCSPFLRKFHLVTNGTIDYGVPARPDWNLTSEHIHLKEVEIGGFHGHAAELELISYILRIAVCLERMTISKGYEYYVGGGKWEKSSKQESMVMDEKQRQVVCQLVKGTRVNSPIAQLILH</sequence>
<accession>A0A484KE35</accession>
<dbReference type="OrthoDB" id="1932213at2759"/>
<evidence type="ECO:0000313" key="3">
    <source>
        <dbReference type="Proteomes" id="UP000595140"/>
    </source>
</evidence>
<dbReference type="Pfam" id="PF00646">
    <property type="entry name" value="F-box"/>
    <property type="match status" value="1"/>
</dbReference>
<proteinExistence type="predicted"/>
<dbReference type="PANTHER" id="PTHR34145">
    <property type="entry name" value="OS02G0105600 PROTEIN"/>
    <property type="match status" value="1"/>
</dbReference>
<dbReference type="SUPFAM" id="SSF52047">
    <property type="entry name" value="RNI-like"/>
    <property type="match status" value="1"/>
</dbReference>
<organism evidence="2 3">
    <name type="scientific">Cuscuta campestris</name>
    <dbReference type="NCBI Taxonomy" id="132261"/>
    <lineage>
        <taxon>Eukaryota</taxon>
        <taxon>Viridiplantae</taxon>
        <taxon>Streptophyta</taxon>
        <taxon>Embryophyta</taxon>
        <taxon>Tracheophyta</taxon>
        <taxon>Spermatophyta</taxon>
        <taxon>Magnoliopsida</taxon>
        <taxon>eudicotyledons</taxon>
        <taxon>Gunneridae</taxon>
        <taxon>Pentapetalae</taxon>
        <taxon>asterids</taxon>
        <taxon>lamiids</taxon>
        <taxon>Solanales</taxon>
        <taxon>Convolvulaceae</taxon>
        <taxon>Cuscuteae</taxon>
        <taxon>Cuscuta</taxon>
        <taxon>Cuscuta subgen. Grammica</taxon>
        <taxon>Cuscuta sect. Cleistogrammica</taxon>
    </lineage>
</organism>
<dbReference type="InterPro" id="IPR036047">
    <property type="entry name" value="F-box-like_dom_sf"/>
</dbReference>
<dbReference type="Pfam" id="PF23622">
    <property type="entry name" value="LRR_At1g61320_AtMIF1"/>
    <property type="match status" value="1"/>
</dbReference>
<dbReference type="PANTHER" id="PTHR34145:SF28">
    <property type="entry name" value="F-BOX DOMAIN-CONTAINING PROTEIN"/>
    <property type="match status" value="1"/>
</dbReference>
<feature type="domain" description="F-box" evidence="1">
    <location>
        <begin position="51"/>
        <end position="87"/>
    </location>
</feature>
<dbReference type="InterPro" id="IPR053781">
    <property type="entry name" value="F-box_AtFBL13-like"/>
</dbReference>
<keyword evidence="3" id="KW-1185">Reference proteome</keyword>
<dbReference type="InterPro" id="IPR055357">
    <property type="entry name" value="LRR_At1g61320_AtMIF1"/>
</dbReference>
<protein>
    <recommendedName>
        <fullName evidence="1">F-box domain-containing protein</fullName>
    </recommendedName>
</protein>
<dbReference type="CDD" id="cd22160">
    <property type="entry name" value="F-box_AtFBL13-like"/>
    <property type="match status" value="1"/>
</dbReference>
<evidence type="ECO:0000259" key="1">
    <source>
        <dbReference type="PROSITE" id="PS50181"/>
    </source>
</evidence>
<gene>
    <name evidence="2" type="ORF">CCAM_LOCUS5416</name>
</gene>
<dbReference type="Proteomes" id="UP000595140">
    <property type="component" value="Unassembled WGS sequence"/>
</dbReference>